<dbReference type="InterPro" id="IPR050131">
    <property type="entry name" value="Peptidase_S8_subtilisin-like"/>
</dbReference>
<evidence type="ECO:0000313" key="12">
    <source>
        <dbReference type="Proteomes" id="UP000591131"/>
    </source>
</evidence>
<dbReference type="Gene3D" id="3.40.50.200">
    <property type="entry name" value="Peptidase S8/S53 domain"/>
    <property type="match status" value="1"/>
</dbReference>
<sequence length="451" mass="49133">MRFLSFLPLTLHTAAQGQPEVYDSKTILSITSEDTLIDVCEVPKRLTDAGFEADQKIEAFLRNASVKTLSYAKLQIVDTSNTTVSSDDLCTFLNETAAKLDLMEIVCSKNLLDKQTALDSDLHVNDPNAHKQHQLIRMRMGEVWKLAAPYVRRMVTVAVLDSGINFTDPDLAQTRGIFRKKSGGYYYGGWNFLNDSSVLDARNPHGTVTARLIGATRNNSIDMTGMSPNVRFASFVGNNASGYGSYSAMAESINAAIDIGADVISIGFGGKDRSHFTRSILAPAFREADRNGIIVVAPAGNLGKLADDFYPCALGGSNFMCVAALEDTDDYTVASWSNYGDRVDIAAPGTYVYSGIPTSGSTEYSYGTSWATPLVAGTAALLLSMDVKPHYVKRMITHYAHRFTTPGRPLKAGAGALSPYNVVLMATRYPMFRRGARSLRANMQDEFPPLE</sequence>
<evidence type="ECO:0000256" key="9">
    <source>
        <dbReference type="SAM" id="SignalP"/>
    </source>
</evidence>
<feature type="signal peptide" evidence="9">
    <location>
        <begin position="1"/>
        <end position="17"/>
    </location>
</feature>
<dbReference type="SUPFAM" id="SSF52743">
    <property type="entry name" value="Subtilisin-like"/>
    <property type="match status" value="1"/>
</dbReference>
<feature type="active site" description="Charge relay system" evidence="7">
    <location>
        <position position="161"/>
    </location>
</feature>
<keyword evidence="2 7" id="KW-0645">Protease</keyword>
<evidence type="ECO:0000256" key="2">
    <source>
        <dbReference type="ARBA" id="ARBA00022670"/>
    </source>
</evidence>
<keyword evidence="9" id="KW-0732">Signal</keyword>
<keyword evidence="12" id="KW-1185">Reference proteome</keyword>
<dbReference type="PANTHER" id="PTHR43806">
    <property type="entry name" value="PEPTIDASE S8"/>
    <property type="match status" value="1"/>
</dbReference>
<dbReference type="EMBL" id="JAAPAO010000010">
    <property type="protein sequence ID" value="KAF4677649.1"/>
    <property type="molecule type" value="Genomic_DNA"/>
</dbReference>
<evidence type="ECO:0000256" key="7">
    <source>
        <dbReference type="PROSITE-ProRule" id="PRU01240"/>
    </source>
</evidence>
<evidence type="ECO:0000256" key="5">
    <source>
        <dbReference type="ARBA" id="ARBA00023529"/>
    </source>
</evidence>
<comment type="catalytic activity">
    <reaction evidence="5">
        <text>Hydrolysis of proteins with broad specificity for peptide bonds, and a preference for a large uncharged residue in P1. Hydrolyzes peptide amides.</text>
        <dbReference type="EC" id="3.4.21.62"/>
    </reaction>
</comment>
<dbReference type="OrthoDB" id="206201at2759"/>
<dbReference type="InterPro" id="IPR023827">
    <property type="entry name" value="Peptidase_S8_Asp-AS"/>
</dbReference>
<evidence type="ECO:0000256" key="4">
    <source>
        <dbReference type="ARBA" id="ARBA00022825"/>
    </source>
</evidence>
<accession>A0A7J6N172</accession>
<dbReference type="PROSITE" id="PS00136">
    <property type="entry name" value="SUBTILASE_ASP"/>
    <property type="match status" value="1"/>
</dbReference>
<dbReference type="PRINTS" id="PR00723">
    <property type="entry name" value="SUBTILISIN"/>
</dbReference>
<feature type="domain" description="Peptidase S8/S53" evidence="10">
    <location>
        <begin position="154"/>
        <end position="414"/>
    </location>
</feature>
<dbReference type="PANTHER" id="PTHR43806:SF11">
    <property type="entry name" value="CEREVISIN-RELATED"/>
    <property type="match status" value="1"/>
</dbReference>
<reference evidence="11 12" key="1">
    <citation type="submission" date="2020-04" db="EMBL/GenBank/DDBJ databases">
        <title>Perkinsus chesapeaki whole genome sequence.</title>
        <authorList>
            <person name="Bogema D.R."/>
        </authorList>
    </citation>
    <scope>NUCLEOTIDE SEQUENCE [LARGE SCALE GENOMIC DNA]</scope>
    <source>
        <strain evidence="11">ATCC PRA-425</strain>
    </source>
</reference>
<dbReference type="GO" id="GO:0006508">
    <property type="term" value="P:proteolysis"/>
    <property type="evidence" value="ECO:0007669"/>
    <property type="project" value="UniProtKB-KW"/>
</dbReference>
<keyword evidence="4 7" id="KW-0720">Serine protease</keyword>
<dbReference type="PROSITE" id="PS00138">
    <property type="entry name" value="SUBTILASE_SER"/>
    <property type="match status" value="1"/>
</dbReference>
<comment type="caution">
    <text evidence="11">The sequence shown here is derived from an EMBL/GenBank/DDBJ whole genome shotgun (WGS) entry which is preliminary data.</text>
</comment>
<protein>
    <recommendedName>
        <fullName evidence="6">subtilisin</fullName>
        <ecNumber evidence="6">3.4.21.62</ecNumber>
    </recommendedName>
</protein>
<dbReference type="InterPro" id="IPR036852">
    <property type="entry name" value="Peptidase_S8/S53_dom_sf"/>
</dbReference>
<proteinExistence type="inferred from homology"/>
<evidence type="ECO:0000256" key="3">
    <source>
        <dbReference type="ARBA" id="ARBA00022801"/>
    </source>
</evidence>
<evidence type="ECO:0000256" key="8">
    <source>
        <dbReference type="RuleBase" id="RU003355"/>
    </source>
</evidence>
<name>A0A7J6N172_PERCH</name>
<gene>
    <name evidence="11" type="primary">SUB2_4</name>
    <name evidence="11" type="ORF">FOL47_000109</name>
</gene>
<feature type="active site" description="Charge relay system" evidence="7">
    <location>
        <position position="205"/>
    </location>
</feature>
<organism evidence="11 12">
    <name type="scientific">Perkinsus chesapeaki</name>
    <name type="common">Clam parasite</name>
    <name type="synonym">Perkinsus andrewsi</name>
    <dbReference type="NCBI Taxonomy" id="330153"/>
    <lineage>
        <taxon>Eukaryota</taxon>
        <taxon>Sar</taxon>
        <taxon>Alveolata</taxon>
        <taxon>Perkinsozoa</taxon>
        <taxon>Perkinsea</taxon>
        <taxon>Perkinsida</taxon>
        <taxon>Perkinsidae</taxon>
        <taxon>Perkinsus</taxon>
    </lineage>
</organism>
<dbReference type="AlphaFoldDB" id="A0A7J6N172"/>
<keyword evidence="3 7" id="KW-0378">Hydrolase</keyword>
<feature type="chain" id="PRO_5029851104" description="subtilisin" evidence="9">
    <location>
        <begin position="18"/>
        <end position="451"/>
    </location>
</feature>
<dbReference type="InterPro" id="IPR000209">
    <property type="entry name" value="Peptidase_S8/S53_dom"/>
</dbReference>
<dbReference type="Proteomes" id="UP000591131">
    <property type="component" value="Unassembled WGS sequence"/>
</dbReference>
<dbReference type="GO" id="GO:0004252">
    <property type="term" value="F:serine-type endopeptidase activity"/>
    <property type="evidence" value="ECO:0007669"/>
    <property type="project" value="UniProtKB-UniRule"/>
</dbReference>
<comment type="similarity">
    <text evidence="1 7 8">Belongs to the peptidase S8 family.</text>
</comment>
<evidence type="ECO:0000256" key="6">
    <source>
        <dbReference type="ARBA" id="ARBA00023619"/>
    </source>
</evidence>
<dbReference type="EC" id="3.4.21.62" evidence="6"/>
<evidence type="ECO:0000313" key="11">
    <source>
        <dbReference type="EMBL" id="KAF4677649.1"/>
    </source>
</evidence>
<dbReference type="Pfam" id="PF00082">
    <property type="entry name" value="Peptidase_S8"/>
    <property type="match status" value="1"/>
</dbReference>
<feature type="active site" description="Charge relay system" evidence="7">
    <location>
        <position position="369"/>
    </location>
</feature>
<dbReference type="InterPro" id="IPR015500">
    <property type="entry name" value="Peptidase_S8_subtilisin-rel"/>
</dbReference>
<dbReference type="PROSITE" id="PS51892">
    <property type="entry name" value="SUBTILASE"/>
    <property type="match status" value="1"/>
</dbReference>
<evidence type="ECO:0000259" key="10">
    <source>
        <dbReference type="Pfam" id="PF00082"/>
    </source>
</evidence>
<dbReference type="InterPro" id="IPR023828">
    <property type="entry name" value="Peptidase_S8_Ser-AS"/>
</dbReference>
<evidence type="ECO:0000256" key="1">
    <source>
        <dbReference type="ARBA" id="ARBA00011073"/>
    </source>
</evidence>